<protein>
    <submittedName>
        <fullName evidence="2">Uncharacterized protein</fullName>
    </submittedName>
</protein>
<proteinExistence type="predicted"/>
<accession>A0A6F8PW07</accession>
<reference evidence="3" key="1">
    <citation type="submission" date="2019-11" db="EMBL/GenBank/DDBJ databases">
        <title>Isolation and characterization of two novel species in the genus Thiomicrorhabdus.</title>
        <authorList>
            <person name="Mochizuki J."/>
            <person name="Kojima H."/>
            <person name="Fukui M."/>
        </authorList>
    </citation>
    <scope>NUCLEOTIDE SEQUENCE [LARGE SCALE GENOMIC DNA]</scope>
    <source>
        <strain evidence="3">aks77</strain>
    </source>
</reference>
<feature type="transmembrane region" description="Helical" evidence="1">
    <location>
        <begin position="6"/>
        <end position="31"/>
    </location>
</feature>
<evidence type="ECO:0000313" key="3">
    <source>
        <dbReference type="Proteomes" id="UP000501726"/>
    </source>
</evidence>
<keyword evidence="1" id="KW-1133">Transmembrane helix</keyword>
<evidence type="ECO:0000256" key="1">
    <source>
        <dbReference type="SAM" id="Phobius"/>
    </source>
</evidence>
<gene>
    <name evidence="2" type="ORF">THMIRHAS_16720</name>
</gene>
<dbReference type="Proteomes" id="UP000501726">
    <property type="component" value="Chromosome"/>
</dbReference>
<name>A0A6F8PW07_9GAMM</name>
<dbReference type="KEGG" id="tse:THMIRHAS_16720"/>
<dbReference type="RefSeq" id="WP_173272783.1">
    <property type="nucleotide sequence ID" value="NZ_AP021889.1"/>
</dbReference>
<dbReference type="AlphaFoldDB" id="A0A6F8PW07"/>
<dbReference type="EMBL" id="AP021889">
    <property type="protein sequence ID" value="BBP46299.1"/>
    <property type="molecule type" value="Genomic_DNA"/>
</dbReference>
<organism evidence="2 3">
    <name type="scientific">Thiosulfatimonas sediminis</name>
    <dbReference type="NCBI Taxonomy" id="2675054"/>
    <lineage>
        <taxon>Bacteria</taxon>
        <taxon>Pseudomonadati</taxon>
        <taxon>Pseudomonadota</taxon>
        <taxon>Gammaproteobacteria</taxon>
        <taxon>Thiotrichales</taxon>
        <taxon>Piscirickettsiaceae</taxon>
        <taxon>Thiosulfatimonas</taxon>
    </lineage>
</organism>
<evidence type="ECO:0000313" key="2">
    <source>
        <dbReference type="EMBL" id="BBP46299.1"/>
    </source>
</evidence>
<keyword evidence="1" id="KW-0812">Transmembrane</keyword>
<sequence>MIRNIIVSAVIGFIAGSPLVFLASVLIYAFVSGLIEGYKGLVPAVVKELKQAFLAPALPSPSLNKDSAKTDKPPLFELHDQPSEGQLKFLFYVGLRPLNEKHLSWNLGRKMKDSIKIFPSTAELEFKTHVLQKAGYIKTDQVTWSLS</sequence>
<keyword evidence="3" id="KW-1185">Reference proteome</keyword>
<keyword evidence="1" id="KW-0472">Membrane</keyword>